<name>A0A1F6Y2K2_9BACT</name>
<comment type="caution">
    <text evidence="1">The sequence shown here is derived from an EMBL/GenBank/DDBJ whole genome shotgun (WGS) entry which is preliminary data.</text>
</comment>
<dbReference type="EMBL" id="MFVL01000032">
    <property type="protein sequence ID" value="OGJ00621.1"/>
    <property type="molecule type" value="Genomic_DNA"/>
</dbReference>
<protein>
    <submittedName>
        <fullName evidence="1">Uncharacterized protein</fullName>
    </submittedName>
</protein>
<gene>
    <name evidence="1" type="ORF">A3I23_03835</name>
</gene>
<dbReference type="AlphaFoldDB" id="A0A1F6Y2K2"/>
<dbReference type="Proteomes" id="UP000177693">
    <property type="component" value="Unassembled WGS sequence"/>
</dbReference>
<evidence type="ECO:0000313" key="1">
    <source>
        <dbReference type="EMBL" id="OGJ00621.1"/>
    </source>
</evidence>
<accession>A0A1F6Y2K2</accession>
<sequence length="221" mass="24559">MKNKIKEFLYFVTTALVITFLGFAPMAQKTAWALDWGDLGSKMLEAGVIDKEKFEDLYNQRGGLSEMDKKLLYGTHNKNLIISEKNSGMMLNMLWAFGLANENPILENGPMMDPKYGGAGNFASTGGWNLAKGSAMNHFSMHKFVTLTPEQQALVEKVAKNVYRPCCQNSTYFPDCNHGMAMLGLLELMASQGAKEEEMNKVAEEVNGYWFPPIKTSNCGA</sequence>
<reference evidence="1 2" key="1">
    <citation type="journal article" date="2016" name="Nat. Commun.">
        <title>Thousands of microbial genomes shed light on interconnected biogeochemical processes in an aquifer system.</title>
        <authorList>
            <person name="Anantharaman K."/>
            <person name="Brown C.T."/>
            <person name="Hug L.A."/>
            <person name="Sharon I."/>
            <person name="Castelle C.J."/>
            <person name="Probst A.J."/>
            <person name="Thomas B.C."/>
            <person name="Singh A."/>
            <person name="Wilkins M.J."/>
            <person name="Karaoz U."/>
            <person name="Brodie E.L."/>
            <person name="Williams K.H."/>
            <person name="Hubbard S.S."/>
            <person name="Banfield J.F."/>
        </authorList>
    </citation>
    <scope>NUCLEOTIDE SEQUENCE [LARGE SCALE GENOMIC DNA]</scope>
</reference>
<organism evidence="1 2">
    <name type="scientific">Candidatus Nomurabacteria bacterium RIFCSPLOWO2_02_FULL_40_67</name>
    <dbReference type="NCBI Taxonomy" id="1801787"/>
    <lineage>
        <taxon>Bacteria</taxon>
        <taxon>Candidatus Nomuraibacteriota</taxon>
    </lineage>
</organism>
<proteinExistence type="predicted"/>
<evidence type="ECO:0000313" key="2">
    <source>
        <dbReference type="Proteomes" id="UP000177693"/>
    </source>
</evidence>